<evidence type="ECO:0000259" key="1">
    <source>
        <dbReference type="PROSITE" id="PS50042"/>
    </source>
</evidence>
<dbReference type="InterPro" id="IPR018490">
    <property type="entry name" value="cNMP-bd_dom_sf"/>
</dbReference>
<proteinExistence type="predicted"/>
<reference evidence="2" key="2">
    <citation type="submission" date="2023-05" db="EMBL/GenBank/DDBJ databases">
        <authorList>
            <person name="Fouks B."/>
        </authorList>
    </citation>
    <scope>NUCLEOTIDE SEQUENCE</scope>
    <source>
        <strain evidence="2">Stay&amp;Tobe</strain>
        <tissue evidence="2">Testes</tissue>
    </source>
</reference>
<dbReference type="InterPro" id="IPR000595">
    <property type="entry name" value="cNMP-bd_dom"/>
</dbReference>
<dbReference type="Pfam" id="PF00027">
    <property type="entry name" value="cNMP_binding"/>
    <property type="match status" value="1"/>
</dbReference>
<gene>
    <name evidence="2" type="ORF">L9F63_018330</name>
</gene>
<feature type="domain" description="Cyclic nucleotide-binding" evidence="1">
    <location>
        <begin position="1"/>
        <end position="53"/>
    </location>
</feature>
<dbReference type="PROSITE" id="PS50042">
    <property type="entry name" value="CNMP_BINDING_3"/>
    <property type="match status" value="1"/>
</dbReference>
<accession>A0AAD7ZX44</accession>
<sequence>NFYFQTTSVTLCSLGVGATFGESILHDLPRDSTVVTRSTCELLRVEQQDFKLIWEVNHDIIP</sequence>
<keyword evidence="3" id="KW-1185">Reference proteome</keyword>
<comment type="caution">
    <text evidence="2">The sequence shown here is derived from an EMBL/GenBank/DDBJ whole genome shotgun (WGS) entry which is preliminary data.</text>
</comment>
<dbReference type="SUPFAM" id="SSF51206">
    <property type="entry name" value="cAMP-binding domain-like"/>
    <property type="match status" value="1"/>
</dbReference>
<protein>
    <recommendedName>
        <fullName evidence="1">Cyclic nucleotide-binding domain-containing protein</fullName>
    </recommendedName>
</protein>
<evidence type="ECO:0000313" key="2">
    <source>
        <dbReference type="EMBL" id="KAJ9588306.1"/>
    </source>
</evidence>
<dbReference type="AlphaFoldDB" id="A0AAD7ZX44"/>
<dbReference type="Gene3D" id="2.60.120.10">
    <property type="entry name" value="Jelly Rolls"/>
    <property type="match status" value="1"/>
</dbReference>
<feature type="non-terminal residue" evidence="2">
    <location>
        <position position="62"/>
    </location>
</feature>
<feature type="non-terminal residue" evidence="2">
    <location>
        <position position="1"/>
    </location>
</feature>
<organism evidence="2 3">
    <name type="scientific">Diploptera punctata</name>
    <name type="common">Pacific beetle cockroach</name>
    <dbReference type="NCBI Taxonomy" id="6984"/>
    <lineage>
        <taxon>Eukaryota</taxon>
        <taxon>Metazoa</taxon>
        <taxon>Ecdysozoa</taxon>
        <taxon>Arthropoda</taxon>
        <taxon>Hexapoda</taxon>
        <taxon>Insecta</taxon>
        <taxon>Pterygota</taxon>
        <taxon>Neoptera</taxon>
        <taxon>Polyneoptera</taxon>
        <taxon>Dictyoptera</taxon>
        <taxon>Blattodea</taxon>
        <taxon>Blaberoidea</taxon>
        <taxon>Blaberidae</taxon>
        <taxon>Diplopterinae</taxon>
        <taxon>Diploptera</taxon>
    </lineage>
</organism>
<dbReference type="EMBL" id="JASPKZ010005692">
    <property type="protein sequence ID" value="KAJ9588306.1"/>
    <property type="molecule type" value="Genomic_DNA"/>
</dbReference>
<evidence type="ECO:0000313" key="3">
    <source>
        <dbReference type="Proteomes" id="UP001233999"/>
    </source>
</evidence>
<reference evidence="2" key="1">
    <citation type="journal article" date="2023" name="IScience">
        <title>Live-bearing cockroach genome reveals convergent evolutionary mechanisms linked to viviparity in insects and beyond.</title>
        <authorList>
            <person name="Fouks B."/>
            <person name="Harrison M.C."/>
            <person name="Mikhailova A.A."/>
            <person name="Marchal E."/>
            <person name="English S."/>
            <person name="Carruthers M."/>
            <person name="Jennings E.C."/>
            <person name="Chiamaka E.L."/>
            <person name="Frigard R.A."/>
            <person name="Pippel M."/>
            <person name="Attardo G.M."/>
            <person name="Benoit J.B."/>
            <person name="Bornberg-Bauer E."/>
            <person name="Tobe S.S."/>
        </authorList>
    </citation>
    <scope>NUCLEOTIDE SEQUENCE</scope>
    <source>
        <strain evidence="2">Stay&amp;Tobe</strain>
    </source>
</reference>
<dbReference type="Proteomes" id="UP001233999">
    <property type="component" value="Unassembled WGS sequence"/>
</dbReference>
<name>A0AAD7ZX44_DIPPU</name>
<dbReference type="InterPro" id="IPR014710">
    <property type="entry name" value="RmlC-like_jellyroll"/>
</dbReference>